<dbReference type="AlphaFoldDB" id="A0A1F6MAY1"/>
<evidence type="ECO:0000313" key="4">
    <source>
        <dbReference type="Proteomes" id="UP000176282"/>
    </source>
</evidence>
<evidence type="ECO:0000256" key="2">
    <source>
        <dbReference type="SAM" id="Phobius"/>
    </source>
</evidence>
<gene>
    <name evidence="3" type="ORF">A3J66_02595</name>
</gene>
<protein>
    <recommendedName>
        <fullName evidence="5">DUF11 domain-containing protein</fullName>
    </recommendedName>
</protein>
<dbReference type="EMBL" id="MFQB01000008">
    <property type="protein sequence ID" value="OGH68728.1"/>
    <property type="molecule type" value="Genomic_DNA"/>
</dbReference>
<feature type="transmembrane region" description="Helical" evidence="2">
    <location>
        <begin position="80"/>
        <end position="102"/>
    </location>
</feature>
<proteinExistence type="predicted"/>
<evidence type="ECO:0000313" key="3">
    <source>
        <dbReference type="EMBL" id="OGH68728.1"/>
    </source>
</evidence>
<sequence>MSDDQEPKIEFIKKPLESSKKTPSSSHSKKRRESTRGNQLDQSIRKKIDAELVEIYKDKDGQLPDMTHFEKRKRSRLLRALFVLILSCAVLGAVAWAGFFVLSPSSGFSQERIVFSISGEQEAAIGADVHYRIRYRNDQSTPLSRVVLQVRYPNGFVFRESNLPTTSEQHDEWQIPQVDAFESGYVDIYGTLYGSIGQEQSLRAFFTYVPENFSSEFQNIATLQIKMAESPVTLKVEVPADSVSGAETTLTITVTPQEGKTVDRLALMLDPGTTFLLKKSDPVADQFDNQRWSLGPLSAEKKITLRGVFSSPSGDQVQPVVFRLIGWPSDEKKDAVFTYDEETFTPNIVETSVVARTVTNGASEKVSVRPGEILHTSVVVQNNGDVALKDVRVRAVFDAPSLEGKSILNWAKLDDPEDGAIVGEQITPEVRRGSITWSSKEISGLSQLASHAQQEVTFQLPVKNGEEINLESLKNQTITGHVEMTYRLDGESQPHVFSGQPIVITVNSDFSFEIRDEVGSTPSGQQTHAITWIISNTFHELENIRVSASVYGQTNVPTSSFVLSAGTATYDAKDQKLLWTVDRMPLTVDVLPFQFSVVRTDNNPSQTQLVSKVEVHATDAVTKEEIILLGDEVLLSP</sequence>
<keyword evidence="2" id="KW-1133">Transmembrane helix</keyword>
<keyword evidence="2" id="KW-0472">Membrane</keyword>
<evidence type="ECO:0000256" key="1">
    <source>
        <dbReference type="SAM" id="MobiDB-lite"/>
    </source>
</evidence>
<organism evidence="3 4">
    <name type="scientific">Candidatus Magasanikbacteria bacterium RIFCSPHIGHO2_02_FULL_47_14</name>
    <dbReference type="NCBI Taxonomy" id="1798680"/>
    <lineage>
        <taxon>Bacteria</taxon>
        <taxon>Candidatus Magasanikiibacteriota</taxon>
    </lineage>
</organism>
<keyword evidence="2" id="KW-0812">Transmembrane</keyword>
<feature type="region of interest" description="Disordered" evidence="1">
    <location>
        <begin position="1"/>
        <end position="41"/>
    </location>
</feature>
<dbReference type="STRING" id="1798680.A3J66_02595"/>
<comment type="caution">
    <text evidence="3">The sequence shown here is derived from an EMBL/GenBank/DDBJ whole genome shotgun (WGS) entry which is preliminary data.</text>
</comment>
<reference evidence="3 4" key="1">
    <citation type="journal article" date="2016" name="Nat. Commun.">
        <title>Thousands of microbial genomes shed light on interconnected biogeochemical processes in an aquifer system.</title>
        <authorList>
            <person name="Anantharaman K."/>
            <person name="Brown C.T."/>
            <person name="Hug L.A."/>
            <person name="Sharon I."/>
            <person name="Castelle C.J."/>
            <person name="Probst A.J."/>
            <person name="Thomas B.C."/>
            <person name="Singh A."/>
            <person name="Wilkins M.J."/>
            <person name="Karaoz U."/>
            <person name="Brodie E.L."/>
            <person name="Williams K.H."/>
            <person name="Hubbard S.S."/>
            <person name="Banfield J.F."/>
        </authorList>
    </citation>
    <scope>NUCLEOTIDE SEQUENCE [LARGE SCALE GENOMIC DNA]</scope>
</reference>
<evidence type="ECO:0008006" key="5">
    <source>
        <dbReference type="Google" id="ProtNLM"/>
    </source>
</evidence>
<name>A0A1F6MAY1_9BACT</name>
<dbReference type="Proteomes" id="UP000176282">
    <property type="component" value="Unassembled WGS sequence"/>
</dbReference>
<accession>A0A1F6MAY1</accession>
<feature type="compositionally biased region" description="Basic and acidic residues" evidence="1">
    <location>
        <begin position="1"/>
        <end position="20"/>
    </location>
</feature>